<dbReference type="PANTHER" id="PTHR24323:SF7">
    <property type="entry name" value="HOMEOBOX DOMAIN-CONTAINING PROTEIN"/>
    <property type="match status" value="1"/>
</dbReference>
<protein>
    <submittedName>
        <fullName evidence="9">Homeobox transcription factor</fullName>
    </submittedName>
</protein>
<evidence type="ECO:0000256" key="2">
    <source>
        <dbReference type="ARBA" id="ARBA00023125"/>
    </source>
</evidence>
<accession>F0XHE1</accession>
<evidence type="ECO:0000313" key="9">
    <source>
        <dbReference type="EMBL" id="EFX03284.1"/>
    </source>
</evidence>
<dbReference type="InterPro" id="IPR009057">
    <property type="entry name" value="Homeodomain-like_sf"/>
</dbReference>
<evidence type="ECO:0000313" key="10">
    <source>
        <dbReference type="Proteomes" id="UP000007796"/>
    </source>
</evidence>
<dbReference type="HOGENOM" id="CLU_033452_0_0_1"/>
<feature type="domain" description="Homeobox" evidence="8">
    <location>
        <begin position="25"/>
        <end position="72"/>
    </location>
</feature>
<dbReference type="EMBL" id="GL629769">
    <property type="protein sequence ID" value="EFX03284.1"/>
    <property type="molecule type" value="Genomic_DNA"/>
</dbReference>
<dbReference type="RefSeq" id="XP_014172766.1">
    <property type="nucleotide sequence ID" value="XM_014317291.1"/>
</dbReference>
<dbReference type="SMART" id="SM00389">
    <property type="entry name" value="HOX"/>
    <property type="match status" value="1"/>
</dbReference>
<evidence type="ECO:0000256" key="5">
    <source>
        <dbReference type="PROSITE-ProRule" id="PRU00108"/>
    </source>
</evidence>
<dbReference type="GO" id="GO:0000981">
    <property type="term" value="F:DNA-binding transcription factor activity, RNA polymerase II-specific"/>
    <property type="evidence" value="ECO:0007669"/>
    <property type="project" value="InterPro"/>
</dbReference>
<feature type="compositionally biased region" description="Basic and acidic residues" evidence="7">
    <location>
        <begin position="492"/>
        <end position="505"/>
    </location>
</feature>
<dbReference type="STRING" id="655863.F0XHE1"/>
<dbReference type="GO" id="GO:0005634">
    <property type="term" value="C:nucleus"/>
    <property type="evidence" value="ECO:0007669"/>
    <property type="project" value="UniProtKB-SubCell"/>
</dbReference>
<dbReference type="GeneID" id="25976289"/>
<feature type="compositionally biased region" description="Low complexity" evidence="7">
    <location>
        <begin position="289"/>
        <end position="300"/>
    </location>
</feature>
<evidence type="ECO:0000256" key="7">
    <source>
        <dbReference type="SAM" id="MobiDB-lite"/>
    </source>
</evidence>
<feature type="region of interest" description="Disordered" evidence="7">
    <location>
        <begin position="269"/>
        <end position="307"/>
    </location>
</feature>
<comment type="subcellular location">
    <subcellularLocation>
        <location evidence="1 5 6">Nucleus</location>
    </subcellularLocation>
</comment>
<feature type="compositionally biased region" description="Pro residues" evidence="7">
    <location>
        <begin position="346"/>
        <end position="355"/>
    </location>
</feature>
<keyword evidence="3 5" id="KW-0371">Homeobox</keyword>
<evidence type="ECO:0000256" key="3">
    <source>
        <dbReference type="ARBA" id="ARBA00023155"/>
    </source>
</evidence>
<keyword evidence="4 5" id="KW-0539">Nucleus</keyword>
<dbReference type="PROSITE" id="PS00027">
    <property type="entry name" value="HOMEOBOX_1"/>
    <property type="match status" value="1"/>
</dbReference>
<dbReference type="PANTHER" id="PTHR24323">
    <property type="entry name" value="CEH-10 HOMEODOMAIN-CONTAINING HOMOLOG"/>
    <property type="match status" value="1"/>
</dbReference>
<organism evidence="10">
    <name type="scientific">Grosmannia clavigera (strain kw1407 / UAMH 11150)</name>
    <name type="common">Blue stain fungus</name>
    <name type="synonym">Graphiocladiella clavigera</name>
    <dbReference type="NCBI Taxonomy" id="655863"/>
    <lineage>
        <taxon>Eukaryota</taxon>
        <taxon>Fungi</taxon>
        <taxon>Dikarya</taxon>
        <taxon>Ascomycota</taxon>
        <taxon>Pezizomycotina</taxon>
        <taxon>Sordariomycetes</taxon>
        <taxon>Sordariomycetidae</taxon>
        <taxon>Ophiostomatales</taxon>
        <taxon>Ophiostomataceae</taxon>
        <taxon>Leptographium</taxon>
    </lineage>
</organism>
<reference evidence="9 10" key="1">
    <citation type="journal article" date="2011" name="Proc. Natl. Acad. Sci. U.S.A.">
        <title>Genome and transcriptome analyses of the mountain pine beetle-fungal symbiont Grosmannia clavigera, a lodgepole pine pathogen.</title>
        <authorList>
            <person name="DiGuistini S."/>
            <person name="Wang Y."/>
            <person name="Liao N.Y."/>
            <person name="Taylor G."/>
            <person name="Tanguay P."/>
            <person name="Feau N."/>
            <person name="Henrissat B."/>
            <person name="Chan S.K."/>
            <person name="Hesse-Orce U."/>
            <person name="Alamouti S.M."/>
            <person name="Tsui C.K.M."/>
            <person name="Docking R.T."/>
            <person name="Levasseur A."/>
            <person name="Haridas S."/>
            <person name="Robertson G."/>
            <person name="Birol I."/>
            <person name="Holt R.A."/>
            <person name="Marra M.A."/>
            <person name="Hamelin R.C."/>
            <person name="Hirst M."/>
            <person name="Jones S.J.M."/>
            <person name="Bohlmann J."/>
            <person name="Breuil C."/>
        </authorList>
    </citation>
    <scope>NUCLEOTIDE SEQUENCE [LARGE SCALE GENOMIC DNA]</scope>
    <source>
        <strain evidence="10">kw1407 / UAMH 11150</strain>
    </source>
</reference>
<keyword evidence="2 5" id="KW-0238">DNA-binding</keyword>
<feature type="region of interest" description="Disordered" evidence="7">
    <location>
        <begin position="111"/>
        <end position="178"/>
    </location>
</feature>
<dbReference type="InterPro" id="IPR001356">
    <property type="entry name" value="HD"/>
</dbReference>
<feature type="region of interest" description="Disordered" evidence="7">
    <location>
        <begin position="556"/>
        <end position="623"/>
    </location>
</feature>
<gene>
    <name evidence="9" type="ORF">CMQ_3213</name>
</gene>
<dbReference type="Gene3D" id="1.10.10.60">
    <property type="entry name" value="Homeodomain-like"/>
    <property type="match status" value="1"/>
</dbReference>
<dbReference type="Pfam" id="PF00046">
    <property type="entry name" value="Homeodomain"/>
    <property type="match status" value="1"/>
</dbReference>
<feature type="compositionally biased region" description="Polar residues" evidence="7">
    <location>
        <begin position="419"/>
        <end position="431"/>
    </location>
</feature>
<dbReference type="SUPFAM" id="SSF46689">
    <property type="entry name" value="Homeodomain-like"/>
    <property type="match status" value="1"/>
</dbReference>
<dbReference type="GO" id="GO:0000976">
    <property type="term" value="F:transcription cis-regulatory region binding"/>
    <property type="evidence" value="ECO:0007669"/>
    <property type="project" value="TreeGrafter"/>
</dbReference>
<dbReference type="eggNOG" id="ENOG502SDP0">
    <property type="taxonomic scope" value="Eukaryota"/>
</dbReference>
<name>F0XHE1_GROCL</name>
<evidence type="ECO:0000256" key="6">
    <source>
        <dbReference type="RuleBase" id="RU000682"/>
    </source>
</evidence>
<evidence type="ECO:0000256" key="4">
    <source>
        <dbReference type="ARBA" id="ARBA00023242"/>
    </source>
</evidence>
<dbReference type="Proteomes" id="UP000007796">
    <property type="component" value="Unassembled WGS sequence"/>
</dbReference>
<dbReference type="InterPro" id="IPR051775">
    <property type="entry name" value="Homeobox_domain"/>
</dbReference>
<dbReference type="PROSITE" id="PS50071">
    <property type="entry name" value="HOMEOBOX_2"/>
    <property type="match status" value="1"/>
</dbReference>
<sequence length="641" mass="68600">MHRKWSASDAALHCTATTRFAGQGQKPFSKVPTLPIPKPDKTARLDIVSQVSLNEKEVQIWFQNRRQNDRRKSRPLFPQEIAVLRLGGLHAFSSDSPPSLIRSSISYPNGALSSSPPHLARNEPSTTPLSSPELGPWEPEALARKQAEEQQLLQRQERDHPFQSARNGAQTPSLSFSSSTSSVGYLANRWNAHSSFSTPSSTFHVNGFGSIGRDGCQDDLVKTDPFAPLSSAPAVLPPPHQQHQLRRPSQRPFRISLSLDGKAEVIAGLSPSPPRRLPPPQLTAAIPFGRRSGSRSSTGSDGHLPSLPAIQRAGLSRSQSAISLGSGLTLPPISSLTGSLESGSIPAPPSQPVHPPRLMRGRSRDVHAWVSVCNAEIRIDDELSAQAQHEISGSAIAAISLLRSTSANAGAASVSSSVLQPNSSKRNTTGRPTAPRLGGKRPKLVRSSSSVARLQSVPPSHGAKVGEENDEVWVDDEKKKKLKLSTLLSGNDSDKENWSPDEDGRPVSVHSQRPSGTGNSGRRPLPSARTAQQQRAIAGRVLNYCNINKNRDFRNSSNLLAKRQNGGKSGSGLSGGLDIFEDSSSEGGDAPTKRAPLSRAATIPGTDDVEKFMRSGEASPSKKGDLDCVAGLLSLSQGIWR</sequence>
<evidence type="ECO:0000256" key="1">
    <source>
        <dbReference type="ARBA" id="ARBA00004123"/>
    </source>
</evidence>
<feature type="compositionally biased region" description="Pro residues" evidence="7">
    <location>
        <begin position="271"/>
        <end position="281"/>
    </location>
</feature>
<feature type="region of interest" description="Disordered" evidence="7">
    <location>
        <begin position="414"/>
        <end position="533"/>
    </location>
</feature>
<evidence type="ECO:0000259" key="8">
    <source>
        <dbReference type="PROSITE" id="PS50071"/>
    </source>
</evidence>
<proteinExistence type="predicted"/>
<dbReference type="AlphaFoldDB" id="F0XHE1"/>
<dbReference type="OrthoDB" id="6159439at2759"/>
<keyword evidence="10" id="KW-1185">Reference proteome</keyword>
<feature type="compositionally biased region" description="Basic and acidic residues" evidence="7">
    <location>
        <begin position="608"/>
        <end position="623"/>
    </location>
</feature>
<feature type="region of interest" description="Disordered" evidence="7">
    <location>
        <begin position="229"/>
        <end position="250"/>
    </location>
</feature>
<dbReference type="InterPro" id="IPR017970">
    <property type="entry name" value="Homeobox_CS"/>
</dbReference>
<feature type="region of interest" description="Disordered" evidence="7">
    <location>
        <begin position="339"/>
        <end position="359"/>
    </location>
</feature>
<dbReference type="CDD" id="cd00086">
    <property type="entry name" value="homeodomain"/>
    <property type="match status" value="1"/>
</dbReference>
<feature type="DNA-binding region" description="Homeobox" evidence="5">
    <location>
        <begin position="27"/>
        <end position="73"/>
    </location>
</feature>
<dbReference type="InParanoid" id="F0XHE1"/>